<dbReference type="Gene3D" id="2.60.120.380">
    <property type="match status" value="1"/>
</dbReference>
<protein>
    <submittedName>
        <fullName evidence="4">Putative calpain-like cysteine peptidase</fullName>
    </submittedName>
</protein>
<dbReference type="VEuPathDB" id="TriTrypDB:TvY486_0602810"/>
<dbReference type="Gene3D" id="3.90.70.10">
    <property type="entry name" value="Cysteine proteinases"/>
    <property type="match status" value="1"/>
</dbReference>
<dbReference type="PANTHER" id="PTHR10183:SF430">
    <property type="entry name" value="CYSTEINE PEPTIDASE, PUTATIVE-RELATED"/>
    <property type="match status" value="1"/>
</dbReference>
<evidence type="ECO:0000256" key="1">
    <source>
        <dbReference type="PIRSR" id="PIRSR622684-1"/>
    </source>
</evidence>
<proteinExistence type="predicted"/>
<evidence type="ECO:0000256" key="2">
    <source>
        <dbReference type="PROSITE-ProRule" id="PRU00239"/>
    </source>
</evidence>
<dbReference type="InterPro" id="IPR022683">
    <property type="entry name" value="Calpain_III"/>
</dbReference>
<accession>G0TX01</accession>
<dbReference type="InterPro" id="IPR022682">
    <property type="entry name" value="Calpain_domain_III"/>
</dbReference>
<dbReference type="InterPro" id="IPR038765">
    <property type="entry name" value="Papain-like_cys_pep_sf"/>
</dbReference>
<dbReference type="SUPFAM" id="SSF52047">
    <property type="entry name" value="RNI-like"/>
    <property type="match status" value="1"/>
</dbReference>
<dbReference type="GO" id="GO:0004198">
    <property type="term" value="F:calcium-dependent cysteine-type endopeptidase activity"/>
    <property type="evidence" value="ECO:0007669"/>
    <property type="project" value="InterPro"/>
</dbReference>
<feature type="active site" evidence="1">
    <location>
        <position position="517"/>
    </location>
</feature>
<name>G0TX01_TRYVY</name>
<dbReference type="GO" id="GO:0006508">
    <property type="term" value="P:proteolysis"/>
    <property type="evidence" value="ECO:0007669"/>
    <property type="project" value="InterPro"/>
</dbReference>
<dbReference type="Pfam" id="PF00648">
    <property type="entry name" value="Peptidase_C2"/>
    <property type="match status" value="1"/>
</dbReference>
<dbReference type="Pfam" id="PF01067">
    <property type="entry name" value="Calpain_III"/>
    <property type="match status" value="1"/>
</dbReference>
<dbReference type="PRINTS" id="PR00704">
    <property type="entry name" value="CALPAIN"/>
</dbReference>
<dbReference type="InterPro" id="IPR001300">
    <property type="entry name" value="Peptidase_C2_calpain_cat"/>
</dbReference>
<dbReference type="InterPro" id="IPR022684">
    <property type="entry name" value="Calpain_cysteine_protease"/>
</dbReference>
<dbReference type="Gene3D" id="3.80.10.10">
    <property type="entry name" value="Ribonuclease Inhibitor"/>
    <property type="match status" value="1"/>
</dbReference>
<dbReference type="SMART" id="SM00720">
    <property type="entry name" value="calpain_III"/>
    <property type="match status" value="1"/>
</dbReference>
<sequence>MALCFAGLSPREVYEMKCVEMHCRKNSALCRFLSDTPDDFNSLTLIDLSKNFVGPRGILPLLEMVRFCKNLKELDLREQQLDQNAIDVICLVLRNHPAVVLLNLSDNPLTMSAGLSLLQLAKANPNIGYIILERTHIKPSLLQAIEAQLKTNLSLKDGIDGHDSSSVGSPRNARLTVKNVFSADTTRSTKSLDLGRASLSRLSSTVTKNSTTIQSEGSPNALGFFRMHDLEELLLTFSRSVHEVLFDENPIPAIAELCKSHQARFYDSEIAINEVAPKRHGRVTHNVQAWRRIAELYPSATLFPNCNDDTSLALPRECFPTFSWIFTCVGALFSDFKSLKQTLLCSPHEDHGLYALRVFIDGQWRYVIVDDFLPVDKKDELVFTKPVDGKYFWPCILEKAMAKLNGSYTALDISVVSKIVSHASLGRHQGFTGSSSISQQIMKSTTCTEVEVNNIRQTNFSKTLQDLSGGVGILRILHSEEFHPDEWWATMLDVFRSGAMMVALSSEKPLTGITPYHAYSIVNVQHVNGMKLLRLSSPWSLERWKGDWSDESPLWQTHRDVNDALRMKLQRSDPFTFWLQYSDFLASFCQVHLCLVLEGFHHRSVEGKWDLESAGGPCFSHQWHRNPHFHLNIPSSTNFFMNLALPDTRFTPTDIQALAIHILRSPFYPVRYRNNSEDIVTATSYVLTDSISVEGLLEAGDDYWIVPSTDMKGAMGRFILRTFTRSPFVMSSEALGSHWNTVNFTDKVECSGEYHRGDDNAQVLLCFDSCENALNHGASSGTVLIRVRTLEMSEFGIGLFLVRSNIIEGKPSRTLGMLSKESIVTSSSFTVSDRAYLEATVKPGETYTLITCVDPAGSSVNLKYMIWSSLPLPRRTIMPVWEKKVVPVCWSEGSGSFYEVRNNPQVEIFPARLHDTFVIRMQVTECSCTDPAILFFVLKNDGRLGEGIKGVIPVDRVLLRSQYVRSSEVQCELFLEEPMDSLLIIPCLQPIGSKGQCTITISTESGMFSARTLSASGVATGDTNRRQASIYFPSGSSTM</sequence>
<feature type="domain" description="Calpain catalytic" evidence="3">
    <location>
        <begin position="245"/>
        <end position="597"/>
    </location>
</feature>
<dbReference type="SUPFAM" id="SSF49758">
    <property type="entry name" value="Calpain large subunit, middle domain (domain III)"/>
    <property type="match status" value="1"/>
</dbReference>
<gene>
    <name evidence="4" type="ORF">TVY486_0602810</name>
</gene>
<dbReference type="PANTHER" id="PTHR10183">
    <property type="entry name" value="CALPAIN"/>
    <property type="match status" value="1"/>
</dbReference>
<evidence type="ECO:0000313" key="4">
    <source>
        <dbReference type="EMBL" id="CCC48490.1"/>
    </source>
</evidence>
<comment type="caution">
    <text evidence="2">Lacks conserved residue(s) required for the propagation of feature annotation.</text>
</comment>
<evidence type="ECO:0000259" key="3">
    <source>
        <dbReference type="PROSITE" id="PS50203"/>
    </source>
</evidence>
<dbReference type="InterPro" id="IPR032675">
    <property type="entry name" value="LRR_dom_sf"/>
</dbReference>
<dbReference type="SMART" id="SM00230">
    <property type="entry name" value="CysPc"/>
    <property type="match status" value="1"/>
</dbReference>
<dbReference type="EMBL" id="HE573022">
    <property type="protein sequence ID" value="CCC48490.1"/>
    <property type="molecule type" value="Genomic_DNA"/>
</dbReference>
<organism evidence="4">
    <name type="scientific">Trypanosoma vivax (strain Y486)</name>
    <dbReference type="NCBI Taxonomy" id="1055687"/>
    <lineage>
        <taxon>Eukaryota</taxon>
        <taxon>Discoba</taxon>
        <taxon>Euglenozoa</taxon>
        <taxon>Kinetoplastea</taxon>
        <taxon>Metakinetoplastina</taxon>
        <taxon>Trypanosomatida</taxon>
        <taxon>Trypanosomatidae</taxon>
        <taxon>Trypanosoma</taxon>
        <taxon>Duttonella</taxon>
    </lineage>
</organism>
<dbReference type="AlphaFoldDB" id="G0TX01"/>
<dbReference type="PROSITE" id="PS50203">
    <property type="entry name" value="CALPAIN_CAT"/>
    <property type="match status" value="1"/>
</dbReference>
<dbReference type="SUPFAM" id="SSF54001">
    <property type="entry name" value="Cysteine proteinases"/>
    <property type="match status" value="1"/>
</dbReference>
<reference evidence="4" key="1">
    <citation type="journal article" date="2012" name="Proc. Natl. Acad. Sci. U.S.A.">
        <title>Antigenic diversity is generated by distinct evolutionary mechanisms in African trypanosome species.</title>
        <authorList>
            <person name="Jackson A.P."/>
            <person name="Berry A."/>
            <person name="Aslett M."/>
            <person name="Allison H.C."/>
            <person name="Burton P."/>
            <person name="Vavrova-Anderson J."/>
            <person name="Brown R."/>
            <person name="Browne H."/>
            <person name="Corton N."/>
            <person name="Hauser H."/>
            <person name="Gamble J."/>
            <person name="Gilderthorp R."/>
            <person name="Marcello L."/>
            <person name="McQuillan J."/>
            <person name="Otto T.D."/>
            <person name="Quail M.A."/>
            <person name="Sanders M.J."/>
            <person name="van Tonder A."/>
            <person name="Ginger M.L."/>
            <person name="Field M.C."/>
            <person name="Barry J.D."/>
            <person name="Hertz-Fowler C."/>
            <person name="Berriman M."/>
        </authorList>
    </citation>
    <scope>NUCLEOTIDE SEQUENCE</scope>
    <source>
        <strain evidence="4">Y486</strain>
    </source>
</reference>
<dbReference type="InterPro" id="IPR036213">
    <property type="entry name" value="Calpain_III_sf"/>
</dbReference>